<feature type="compositionally biased region" description="Basic and acidic residues" evidence="1">
    <location>
        <begin position="222"/>
        <end position="233"/>
    </location>
</feature>
<feature type="region of interest" description="Disordered" evidence="1">
    <location>
        <begin position="526"/>
        <end position="546"/>
    </location>
</feature>
<feature type="compositionally biased region" description="Gly residues" evidence="1">
    <location>
        <begin position="289"/>
        <end position="299"/>
    </location>
</feature>
<feature type="region of interest" description="Disordered" evidence="1">
    <location>
        <begin position="218"/>
        <end position="308"/>
    </location>
</feature>
<evidence type="ECO:0000313" key="2">
    <source>
        <dbReference type="EMBL" id="KAF2437700.1"/>
    </source>
</evidence>
<dbReference type="AlphaFoldDB" id="A0A9P4P5F4"/>
<dbReference type="Proteomes" id="UP000799764">
    <property type="component" value="Unassembled WGS sequence"/>
</dbReference>
<feature type="region of interest" description="Disordered" evidence="1">
    <location>
        <begin position="471"/>
        <end position="507"/>
    </location>
</feature>
<keyword evidence="3" id="KW-1185">Reference proteome</keyword>
<gene>
    <name evidence="2" type="ORF">P171DRAFT_449895</name>
</gene>
<accession>A0A9P4P5F4</accession>
<protein>
    <submittedName>
        <fullName evidence="2">Uncharacterized protein</fullName>
    </submittedName>
</protein>
<dbReference type="EMBL" id="MU001515">
    <property type="protein sequence ID" value="KAF2437700.1"/>
    <property type="molecule type" value="Genomic_DNA"/>
</dbReference>
<evidence type="ECO:0000313" key="3">
    <source>
        <dbReference type="Proteomes" id="UP000799764"/>
    </source>
</evidence>
<organism evidence="2 3">
    <name type="scientific">Karstenula rhodostoma CBS 690.94</name>
    <dbReference type="NCBI Taxonomy" id="1392251"/>
    <lineage>
        <taxon>Eukaryota</taxon>
        <taxon>Fungi</taxon>
        <taxon>Dikarya</taxon>
        <taxon>Ascomycota</taxon>
        <taxon>Pezizomycotina</taxon>
        <taxon>Dothideomycetes</taxon>
        <taxon>Pleosporomycetidae</taxon>
        <taxon>Pleosporales</taxon>
        <taxon>Massarineae</taxon>
        <taxon>Didymosphaeriaceae</taxon>
        <taxon>Karstenula</taxon>
    </lineage>
</organism>
<proteinExistence type="predicted"/>
<evidence type="ECO:0000256" key="1">
    <source>
        <dbReference type="SAM" id="MobiDB-lite"/>
    </source>
</evidence>
<comment type="caution">
    <text evidence="2">The sequence shown here is derived from an EMBL/GenBank/DDBJ whole genome shotgun (WGS) entry which is preliminary data.</text>
</comment>
<reference evidence="2" key="1">
    <citation type="journal article" date="2020" name="Stud. Mycol.">
        <title>101 Dothideomycetes genomes: a test case for predicting lifestyles and emergence of pathogens.</title>
        <authorList>
            <person name="Haridas S."/>
            <person name="Albert R."/>
            <person name="Binder M."/>
            <person name="Bloem J."/>
            <person name="Labutti K."/>
            <person name="Salamov A."/>
            <person name="Andreopoulos B."/>
            <person name="Baker S."/>
            <person name="Barry K."/>
            <person name="Bills G."/>
            <person name="Bluhm B."/>
            <person name="Cannon C."/>
            <person name="Castanera R."/>
            <person name="Culley D."/>
            <person name="Daum C."/>
            <person name="Ezra D."/>
            <person name="Gonzalez J."/>
            <person name="Henrissat B."/>
            <person name="Kuo A."/>
            <person name="Liang C."/>
            <person name="Lipzen A."/>
            <person name="Lutzoni F."/>
            <person name="Magnuson J."/>
            <person name="Mondo S."/>
            <person name="Nolan M."/>
            <person name="Ohm R."/>
            <person name="Pangilinan J."/>
            <person name="Park H.-J."/>
            <person name="Ramirez L."/>
            <person name="Alfaro M."/>
            <person name="Sun H."/>
            <person name="Tritt A."/>
            <person name="Yoshinaga Y."/>
            <person name="Zwiers L.-H."/>
            <person name="Turgeon B."/>
            <person name="Goodwin S."/>
            <person name="Spatafora J."/>
            <person name="Crous P."/>
            <person name="Grigoriev I."/>
        </authorList>
    </citation>
    <scope>NUCLEOTIDE SEQUENCE</scope>
    <source>
        <strain evidence="2">CBS 690.94</strain>
    </source>
</reference>
<name>A0A9P4P5F4_9PLEO</name>
<sequence length="546" mass="60670">MHQVFRKYGEGIESLKYDASVAAAFLHAARESQFLSDDIGSLTPTQQRSLADFWQTSIWHGIHAHSKGEGALEPSSNDEFALKYSIPTFDRLHTDFENKWHLTQRILAAWGTGFVALLPAHKTNFPLTPNTRFLRALAKIVCAYPSPPTAQQFAESFALFLPAHLKQQRTGLSKLARHTDGTYEVLPADLEAYYDKHFVQGELARIVEPPPVRRKHAPSIEYARRESSHDERSAISGISRPRTLAEQFPSSPDINSAIAGTGSTLSSPARSPISLRFDGSTPPRDTFADGGGGSIAGDEGGPDLHDNHSTATYDEQFADAIEDPNFHEPVRQQIKRPSRDVMPEHSDDPIVLGDDRLEALEGFAEGAMADTRKMTVSESDRPLFEKYSSLLGPALAPIKTLEAIKRQHETDHKSCTNAESRLVEAKEELGPLGVKSDELESEIQKAQDCVTRASMIRETIEHHRRELQEVTQGAFDDSKSDAAGSGLEDAFQQSQYDAARQQEKLNADRKHNLQVAFFEIKQADRTLAQTKKQSERSKAQFSTQKT</sequence>